<evidence type="ECO:0000313" key="12">
    <source>
        <dbReference type="Proteomes" id="UP000198504"/>
    </source>
</evidence>
<evidence type="ECO:0000256" key="8">
    <source>
        <dbReference type="ARBA" id="ARBA00047973"/>
    </source>
</evidence>
<dbReference type="InterPro" id="IPR010203">
    <property type="entry name" value="RraA"/>
</dbReference>
<evidence type="ECO:0000256" key="4">
    <source>
        <dbReference type="ARBA" id="ARBA00011233"/>
    </source>
</evidence>
<dbReference type="PANTHER" id="PTHR33254">
    <property type="entry name" value="4-HYDROXY-4-METHYL-2-OXOGLUTARATE ALDOLASE 3-RELATED"/>
    <property type="match status" value="1"/>
</dbReference>
<reference evidence="12" key="1">
    <citation type="submission" date="2016-10" db="EMBL/GenBank/DDBJ databases">
        <authorList>
            <person name="Varghese N."/>
            <person name="Submissions S."/>
        </authorList>
    </citation>
    <scope>NUCLEOTIDE SEQUENCE [LARGE SCALE GENOMIC DNA]</scope>
    <source>
        <strain evidence="12">CGMCC 4.6856</strain>
    </source>
</reference>
<evidence type="ECO:0000256" key="9">
    <source>
        <dbReference type="PIRSR" id="PIRSR605493-1"/>
    </source>
</evidence>
<evidence type="ECO:0000256" key="10">
    <source>
        <dbReference type="RuleBase" id="RU004338"/>
    </source>
</evidence>
<evidence type="ECO:0000256" key="5">
    <source>
        <dbReference type="ARBA" id="ARBA00022723"/>
    </source>
</evidence>
<dbReference type="GO" id="GO:0051252">
    <property type="term" value="P:regulation of RNA metabolic process"/>
    <property type="evidence" value="ECO:0007669"/>
    <property type="project" value="InterPro"/>
</dbReference>
<evidence type="ECO:0000256" key="1">
    <source>
        <dbReference type="ARBA" id="ARBA00001342"/>
    </source>
</evidence>
<dbReference type="NCBIfam" id="TIGR01935">
    <property type="entry name" value="NOT-MenG"/>
    <property type="match status" value="1"/>
</dbReference>
<proteinExistence type="inferred from homology"/>
<gene>
    <name evidence="11" type="ORF">SAMN05421756_101736</name>
</gene>
<dbReference type="GO" id="GO:0008948">
    <property type="term" value="F:oxaloacetate decarboxylase activity"/>
    <property type="evidence" value="ECO:0007669"/>
    <property type="project" value="UniProtKB-EC"/>
</dbReference>
<evidence type="ECO:0000256" key="3">
    <source>
        <dbReference type="ARBA" id="ARBA00008621"/>
    </source>
</evidence>
<protein>
    <recommendedName>
        <fullName evidence="10">4-hydroxy-4-methyl-2-oxoglutarate aldolase</fullName>
        <shortName evidence="10">HMG aldolase</shortName>
        <ecNumber evidence="10">4.1.1.112</ecNumber>
        <ecNumber evidence="10">4.1.3.17</ecNumber>
    </recommendedName>
    <alternativeName>
        <fullName evidence="10">Oxaloacetate decarboxylase</fullName>
    </alternativeName>
</protein>
<comment type="function">
    <text evidence="7 10">Catalyzes the aldol cleavage of 4-hydroxy-4-methyl-2-oxoglutarate (HMG) into 2 molecules of pyruvate. Also contains a secondary oxaloacetate (OAA) decarboxylase activity due to the common pyruvate enolate transition state formed following C-C bond cleavage in the retro-aldol and decarboxylation reactions.</text>
</comment>
<dbReference type="SUPFAM" id="SSF89562">
    <property type="entry name" value="RraA-like"/>
    <property type="match status" value="1"/>
</dbReference>
<comment type="catalytic activity">
    <reaction evidence="1 10">
        <text>4-hydroxy-4-methyl-2-oxoglutarate = 2 pyruvate</text>
        <dbReference type="Rhea" id="RHEA:22748"/>
        <dbReference type="ChEBI" id="CHEBI:15361"/>
        <dbReference type="ChEBI" id="CHEBI:58276"/>
        <dbReference type="EC" id="4.1.3.17"/>
    </reaction>
</comment>
<evidence type="ECO:0000256" key="7">
    <source>
        <dbReference type="ARBA" id="ARBA00025046"/>
    </source>
</evidence>
<dbReference type="GO" id="GO:0047443">
    <property type="term" value="F:4-hydroxy-4-methyl-2-oxoglutarate aldolase activity"/>
    <property type="evidence" value="ECO:0007669"/>
    <property type="project" value="UniProtKB-EC"/>
</dbReference>
<dbReference type="InterPro" id="IPR005493">
    <property type="entry name" value="RraA/RraA-like"/>
</dbReference>
<dbReference type="OrthoDB" id="943692at2"/>
<sequence length="161" mass="16590">MATTQPQATADLVDEHGDALASLPLQLRSFGQHRRFAGPVVTVRCHEDNALLKQTLAEHPDAEGSVLVVDGGGSLRSALVGDVIAGIAVERGWAGLVVHGAIRDSAAIDALPIGVKALGTNPRKSTKTGAGAVDVEVEIGGVRFVPGRVLHSDEDGVVLLP</sequence>
<evidence type="ECO:0000256" key="2">
    <source>
        <dbReference type="ARBA" id="ARBA00001968"/>
    </source>
</evidence>
<dbReference type="EMBL" id="FOFA01000001">
    <property type="protein sequence ID" value="SEP80394.1"/>
    <property type="molecule type" value="Genomic_DNA"/>
</dbReference>
<keyword evidence="9" id="KW-0460">Magnesium</keyword>
<accession>A0A1H9AUD8</accession>
<keyword evidence="6 10" id="KW-0456">Lyase</keyword>
<dbReference type="EC" id="4.1.1.112" evidence="10"/>
<dbReference type="Gene3D" id="3.50.30.40">
    <property type="entry name" value="Ribonuclease E inhibitor RraA/RraA-like"/>
    <property type="match status" value="1"/>
</dbReference>
<dbReference type="GO" id="GO:0046872">
    <property type="term" value="F:metal ion binding"/>
    <property type="evidence" value="ECO:0007669"/>
    <property type="project" value="UniProtKB-KW"/>
</dbReference>
<dbReference type="GO" id="GO:0008428">
    <property type="term" value="F:ribonuclease inhibitor activity"/>
    <property type="evidence" value="ECO:0007669"/>
    <property type="project" value="InterPro"/>
</dbReference>
<feature type="binding site" evidence="9">
    <location>
        <position position="104"/>
    </location>
    <ligand>
        <name>Mg(2+)</name>
        <dbReference type="ChEBI" id="CHEBI:18420"/>
    </ligand>
</feature>
<dbReference type="RefSeq" id="WP_091177702.1">
    <property type="nucleotide sequence ID" value="NZ_FOFA01000001.1"/>
</dbReference>
<organism evidence="11 12">
    <name type="scientific">Microlunatus flavus</name>
    <dbReference type="NCBI Taxonomy" id="1036181"/>
    <lineage>
        <taxon>Bacteria</taxon>
        <taxon>Bacillati</taxon>
        <taxon>Actinomycetota</taxon>
        <taxon>Actinomycetes</taxon>
        <taxon>Propionibacteriales</taxon>
        <taxon>Propionibacteriaceae</taxon>
        <taxon>Microlunatus</taxon>
    </lineage>
</organism>
<dbReference type="AlphaFoldDB" id="A0A1H9AUD8"/>
<dbReference type="PANTHER" id="PTHR33254:SF4">
    <property type="entry name" value="4-HYDROXY-4-METHYL-2-OXOGLUTARATE ALDOLASE 3-RELATED"/>
    <property type="match status" value="1"/>
</dbReference>
<dbReference type="Pfam" id="PF03737">
    <property type="entry name" value="RraA-like"/>
    <property type="match status" value="1"/>
</dbReference>
<evidence type="ECO:0000313" key="11">
    <source>
        <dbReference type="EMBL" id="SEP80394.1"/>
    </source>
</evidence>
<comment type="catalytic activity">
    <reaction evidence="8 10">
        <text>oxaloacetate + H(+) = pyruvate + CO2</text>
        <dbReference type="Rhea" id="RHEA:15641"/>
        <dbReference type="ChEBI" id="CHEBI:15361"/>
        <dbReference type="ChEBI" id="CHEBI:15378"/>
        <dbReference type="ChEBI" id="CHEBI:16452"/>
        <dbReference type="ChEBI" id="CHEBI:16526"/>
        <dbReference type="EC" id="4.1.1.112"/>
    </reaction>
</comment>
<dbReference type="Proteomes" id="UP000198504">
    <property type="component" value="Unassembled WGS sequence"/>
</dbReference>
<keyword evidence="12" id="KW-1185">Reference proteome</keyword>
<name>A0A1H9AUD8_9ACTN</name>
<feature type="binding site" evidence="9">
    <location>
        <begin position="81"/>
        <end position="84"/>
    </location>
    <ligand>
        <name>substrate</name>
    </ligand>
</feature>
<keyword evidence="5 9" id="KW-0479">Metal-binding</keyword>
<comment type="similarity">
    <text evidence="3 10">Belongs to the class II aldolase/RraA-like family.</text>
</comment>
<dbReference type="InterPro" id="IPR036704">
    <property type="entry name" value="RraA/RraA-like_sf"/>
</dbReference>
<comment type="subunit">
    <text evidence="4 10">Homotrimer.</text>
</comment>
<comment type="cofactor">
    <cofactor evidence="9">
        <name>Mg(2+)</name>
        <dbReference type="ChEBI" id="CHEBI:18420"/>
    </cofactor>
</comment>
<comment type="cofactor">
    <cofactor evidence="2 10">
        <name>a divalent metal cation</name>
        <dbReference type="ChEBI" id="CHEBI:60240"/>
    </cofactor>
</comment>
<dbReference type="EC" id="4.1.3.17" evidence="10"/>
<dbReference type="STRING" id="1036181.SAMN05421756_101736"/>
<dbReference type="CDD" id="cd16841">
    <property type="entry name" value="RraA_family"/>
    <property type="match status" value="1"/>
</dbReference>
<evidence type="ECO:0000256" key="6">
    <source>
        <dbReference type="ARBA" id="ARBA00023239"/>
    </source>
</evidence>
<feature type="binding site" evidence="9">
    <location>
        <position position="103"/>
    </location>
    <ligand>
        <name>substrate</name>
    </ligand>
</feature>
<dbReference type="NCBIfam" id="NF006875">
    <property type="entry name" value="PRK09372.1"/>
    <property type="match status" value="1"/>
</dbReference>